<feature type="domain" description="Nudix hydrolase" evidence="5">
    <location>
        <begin position="2"/>
        <end position="144"/>
    </location>
</feature>
<reference evidence="6" key="1">
    <citation type="submission" date="2020-02" db="EMBL/GenBank/DDBJ databases">
        <authorList>
            <person name="Meier V. D."/>
        </authorList>
    </citation>
    <scope>NUCLEOTIDE SEQUENCE</scope>
    <source>
        <strain evidence="6">AVDCRST_MAG09</strain>
    </source>
</reference>
<dbReference type="PANTHER" id="PTHR12629">
    <property type="entry name" value="DIPHOSPHOINOSITOL POLYPHOSPHATE PHOSPHOHYDROLASE"/>
    <property type="match status" value="1"/>
</dbReference>
<gene>
    <name evidence="6" type="ORF">AVDCRST_MAG09-1852</name>
</gene>
<dbReference type="GO" id="GO:0046872">
    <property type="term" value="F:metal ion binding"/>
    <property type="evidence" value="ECO:0007669"/>
    <property type="project" value="UniProtKB-KW"/>
</dbReference>
<evidence type="ECO:0000256" key="4">
    <source>
        <dbReference type="ARBA" id="ARBA00022842"/>
    </source>
</evidence>
<protein>
    <recommendedName>
        <fullName evidence="5">Nudix hydrolase domain-containing protein</fullName>
    </recommendedName>
</protein>
<evidence type="ECO:0000256" key="3">
    <source>
        <dbReference type="ARBA" id="ARBA00022801"/>
    </source>
</evidence>
<evidence type="ECO:0000256" key="1">
    <source>
        <dbReference type="ARBA" id="ARBA00001946"/>
    </source>
</evidence>
<dbReference type="CDD" id="cd04666">
    <property type="entry name" value="NUDIX_DIPP2_like_Nudt4"/>
    <property type="match status" value="1"/>
</dbReference>
<keyword evidence="2" id="KW-0479">Metal-binding</keyword>
<dbReference type="GO" id="GO:0005737">
    <property type="term" value="C:cytoplasm"/>
    <property type="evidence" value="ECO:0007669"/>
    <property type="project" value="TreeGrafter"/>
</dbReference>
<dbReference type="InterPro" id="IPR047198">
    <property type="entry name" value="DDP-like_NUDIX"/>
</dbReference>
<accession>A0A6J4TBJ9</accession>
<organism evidence="6">
    <name type="scientific">uncultured Sphingomonas sp</name>
    <dbReference type="NCBI Taxonomy" id="158754"/>
    <lineage>
        <taxon>Bacteria</taxon>
        <taxon>Pseudomonadati</taxon>
        <taxon>Pseudomonadota</taxon>
        <taxon>Alphaproteobacteria</taxon>
        <taxon>Sphingomonadales</taxon>
        <taxon>Sphingomonadaceae</taxon>
        <taxon>Sphingomonas</taxon>
        <taxon>environmental samples</taxon>
    </lineage>
</organism>
<dbReference type="PANTHER" id="PTHR12629:SF0">
    <property type="entry name" value="DIPHOSPHOINOSITOL-POLYPHOSPHATE DIPHOSPHATASE"/>
    <property type="match status" value="1"/>
</dbReference>
<dbReference type="Pfam" id="PF00293">
    <property type="entry name" value="NUDIX"/>
    <property type="match status" value="1"/>
</dbReference>
<dbReference type="AlphaFoldDB" id="A0A6J4TBJ9"/>
<dbReference type="GO" id="GO:0016462">
    <property type="term" value="F:pyrophosphatase activity"/>
    <property type="evidence" value="ECO:0007669"/>
    <property type="project" value="InterPro"/>
</dbReference>
<comment type="cofactor">
    <cofactor evidence="1">
        <name>Mg(2+)</name>
        <dbReference type="ChEBI" id="CHEBI:18420"/>
    </cofactor>
</comment>
<dbReference type="InterPro" id="IPR015797">
    <property type="entry name" value="NUDIX_hydrolase-like_dom_sf"/>
</dbReference>
<dbReference type="InterPro" id="IPR000086">
    <property type="entry name" value="NUDIX_hydrolase_dom"/>
</dbReference>
<keyword evidence="3" id="KW-0378">Hydrolase</keyword>
<dbReference type="EMBL" id="CADCVZ010000049">
    <property type="protein sequence ID" value="CAA9518022.1"/>
    <property type="molecule type" value="Genomic_DNA"/>
</dbReference>
<dbReference type="SUPFAM" id="SSF55811">
    <property type="entry name" value="Nudix"/>
    <property type="match status" value="1"/>
</dbReference>
<keyword evidence="4" id="KW-0460">Magnesium</keyword>
<proteinExistence type="predicted"/>
<name>A0A6J4TBJ9_9SPHN</name>
<evidence type="ECO:0000259" key="5">
    <source>
        <dbReference type="PROSITE" id="PS51462"/>
    </source>
</evidence>
<dbReference type="RefSeq" id="WP_294174049.1">
    <property type="nucleotide sequence ID" value="NZ_CADCVZ010000049.1"/>
</dbReference>
<evidence type="ECO:0000256" key="2">
    <source>
        <dbReference type="ARBA" id="ARBA00022723"/>
    </source>
</evidence>
<evidence type="ECO:0000313" key="6">
    <source>
        <dbReference type="EMBL" id="CAA9518022.1"/>
    </source>
</evidence>
<dbReference type="Gene3D" id="3.90.79.10">
    <property type="entry name" value="Nucleoside Triphosphate Pyrophosphohydrolase"/>
    <property type="match status" value="1"/>
</dbReference>
<sequence>MRTRDGATGLPLQTGALPWRVSDGRGLEVLLVTSRRSSRWLIPKGWPMLGKTLAAAAAQEAYEEAGVRGRIDPQPLGSFRHRKQHEILGAMEVSILVHGLAVEQELPVWPEIGQRDRQWLSLEAAAAKVESVALAGFMTEFGARVSSGQR</sequence>
<dbReference type="PROSITE" id="PS51462">
    <property type="entry name" value="NUDIX"/>
    <property type="match status" value="1"/>
</dbReference>